<protein>
    <submittedName>
        <fullName evidence="8">Site-specific DNA recombinase</fullName>
    </submittedName>
</protein>
<dbReference type="SUPFAM" id="SSF53041">
    <property type="entry name" value="Resolvase-like"/>
    <property type="match status" value="1"/>
</dbReference>
<dbReference type="GO" id="GO:0015074">
    <property type="term" value="P:DNA integration"/>
    <property type="evidence" value="ECO:0007669"/>
    <property type="project" value="UniProtKB-KW"/>
</dbReference>
<evidence type="ECO:0000256" key="5">
    <source>
        <dbReference type="PIRSR" id="PIRSR606118-50"/>
    </source>
</evidence>
<dbReference type="InterPro" id="IPR009057">
    <property type="entry name" value="Homeodomain-like_sf"/>
</dbReference>
<dbReference type="RefSeq" id="WP_075445384.1">
    <property type="nucleotide sequence ID" value="NZ_FOQK01000027.1"/>
</dbReference>
<dbReference type="Gene3D" id="3.40.50.1390">
    <property type="entry name" value="Resolvase, N-terminal catalytic domain"/>
    <property type="match status" value="1"/>
</dbReference>
<gene>
    <name evidence="8" type="ORF">SAMN04487861_1272</name>
</gene>
<dbReference type="GO" id="GO:0000150">
    <property type="term" value="F:DNA strand exchange activity"/>
    <property type="evidence" value="ECO:0007669"/>
    <property type="project" value="InterPro"/>
</dbReference>
<feature type="domain" description="Resolvase/invertase-type recombinase catalytic" evidence="7">
    <location>
        <begin position="1"/>
        <end position="132"/>
    </location>
</feature>
<evidence type="ECO:0000256" key="4">
    <source>
        <dbReference type="ARBA" id="ARBA00023172"/>
    </source>
</evidence>
<comment type="similarity">
    <text evidence="1">Belongs to the site-specific recombinase resolvase family.</text>
</comment>
<dbReference type="InterPro" id="IPR006118">
    <property type="entry name" value="Recombinase_CS"/>
</dbReference>
<accession>A0A1I3H3J6</accession>
<evidence type="ECO:0000313" key="9">
    <source>
        <dbReference type="Proteomes" id="UP000183639"/>
    </source>
</evidence>
<dbReference type="Pfam" id="PF13384">
    <property type="entry name" value="HTH_23"/>
    <property type="match status" value="1"/>
</dbReference>
<dbReference type="InterPro" id="IPR050639">
    <property type="entry name" value="SSR_resolvase"/>
</dbReference>
<dbReference type="GO" id="GO:0003677">
    <property type="term" value="F:DNA binding"/>
    <property type="evidence" value="ECO:0007669"/>
    <property type="project" value="UniProtKB-KW"/>
</dbReference>
<dbReference type="OrthoDB" id="9797501at2"/>
<sequence>MIRYYVRVSSMEQKTDRQLMAYDGADIVYADKMTGATKDRPQLQAMLNDLKSGDVVVVKSIDRLSRSTKDLLDIVDTIKEQGAGLRILDMKIDTSDKLGEFFLTVLGAIGQLERKTIKERTREGIAIAKTKGKYTGRKKGAIALKGDALERFKRFYGLGMNKSDIAKEFNVSRPTIYKWIDELKERGEIE</sequence>
<dbReference type="PROSITE" id="PS00397">
    <property type="entry name" value="RECOMBINASES_1"/>
    <property type="match status" value="1"/>
</dbReference>
<evidence type="ECO:0000256" key="6">
    <source>
        <dbReference type="PROSITE-ProRule" id="PRU10137"/>
    </source>
</evidence>
<proteinExistence type="inferred from homology"/>
<dbReference type="Gene3D" id="1.10.10.60">
    <property type="entry name" value="Homeodomain-like"/>
    <property type="match status" value="1"/>
</dbReference>
<feature type="active site" description="O-(5'-phospho-DNA)-serine intermediate" evidence="5 6">
    <location>
        <position position="9"/>
    </location>
</feature>
<evidence type="ECO:0000256" key="2">
    <source>
        <dbReference type="ARBA" id="ARBA00022908"/>
    </source>
</evidence>
<keyword evidence="2" id="KW-0229">DNA integration</keyword>
<keyword evidence="4" id="KW-0233">DNA recombination</keyword>
<evidence type="ECO:0000259" key="7">
    <source>
        <dbReference type="PROSITE" id="PS51736"/>
    </source>
</evidence>
<dbReference type="AlphaFoldDB" id="A0A1I3H3J6"/>
<dbReference type="PANTHER" id="PTHR30461">
    <property type="entry name" value="DNA-INVERTASE FROM LAMBDOID PROPHAGE"/>
    <property type="match status" value="1"/>
</dbReference>
<dbReference type="SMART" id="SM00857">
    <property type="entry name" value="Resolvase"/>
    <property type="match status" value="1"/>
</dbReference>
<dbReference type="CDD" id="cd03768">
    <property type="entry name" value="SR_ResInv"/>
    <property type="match status" value="1"/>
</dbReference>
<dbReference type="PANTHER" id="PTHR30461:SF26">
    <property type="entry name" value="RESOLVASE HOMOLOG YNEB"/>
    <property type="match status" value="1"/>
</dbReference>
<evidence type="ECO:0000313" key="8">
    <source>
        <dbReference type="EMBL" id="SFI30284.1"/>
    </source>
</evidence>
<keyword evidence="3" id="KW-0238">DNA-binding</keyword>
<organism evidence="8 9">
    <name type="scientific">Selenomonas ruminantium</name>
    <dbReference type="NCBI Taxonomy" id="971"/>
    <lineage>
        <taxon>Bacteria</taxon>
        <taxon>Bacillati</taxon>
        <taxon>Bacillota</taxon>
        <taxon>Negativicutes</taxon>
        <taxon>Selenomonadales</taxon>
        <taxon>Selenomonadaceae</taxon>
        <taxon>Selenomonas</taxon>
    </lineage>
</organism>
<name>A0A1I3H3J6_SELRU</name>
<evidence type="ECO:0000256" key="3">
    <source>
        <dbReference type="ARBA" id="ARBA00023125"/>
    </source>
</evidence>
<dbReference type="Pfam" id="PF00239">
    <property type="entry name" value="Resolvase"/>
    <property type="match status" value="1"/>
</dbReference>
<dbReference type="SUPFAM" id="SSF46689">
    <property type="entry name" value="Homeodomain-like"/>
    <property type="match status" value="1"/>
</dbReference>
<dbReference type="Proteomes" id="UP000183639">
    <property type="component" value="Unassembled WGS sequence"/>
</dbReference>
<dbReference type="PROSITE" id="PS51736">
    <property type="entry name" value="RECOMBINASES_3"/>
    <property type="match status" value="1"/>
</dbReference>
<dbReference type="EMBL" id="FOQK01000027">
    <property type="protein sequence ID" value="SFI30284.1"/>
    <property type="molecule type" value="Genomic_DNA"/>
</dbReference>
<evidence type="ECO:0000256" key="1">
    <source>
        <dbReference type="ARBA" id="ARBA00009913"/>
    </source>
</evidence>
<dbReference type="PROSITE" id="PS00398">
    <property type="entry name" value="RECOMBINASES_2"/>
    <property type="match status" value="1"/>
</dbReference>
<dbReference type="InterPro" id="IPR006119">
    <property type="entry name" value="Resolv_N"/>
</dbReference>
<reference evidence="8 9" key="1">
    <citation type="submission" date="2016-10" db="EMBL/GenBank/DDBJ databases">
        <authorList>
            <person name="de Groot N.N."/>
        </authorList>
    </citation>
    <scope>NUCLEOTIDE SEQUENCE [LARGE SCALE GENOMIC DNA]</scope>
    <source>
        <strain evidence="8 9">Z108</strain>
    </source>
</reference>
<dbReference type="InterPro" id="IPR036162">
    <property type="entry name" value="Resolvase-like_N_sf"/>
</dbReference>